<keyword evidence="4" id="KW-0539">Nucleus</keyword>
<dbReference type="InterPro" id="IPR036864">
    <property type="entry name" value="Zn2-C6_fun-type_DNA-bd_sf"/>
</dbReference>
<organism evidence="7 8">
    <name type="scientific">Fonsecaea pedrosoi CBS 271.37</name>
    <dbReference type="NCBI Taxonomy" id="1442368"/>
    <lineage>
        <taxon>Eukaryota</taxon>
        <taxon>Fungi</taxon>
        <taxon>Dikarya</taxon>
        <taxon>Ascomycota</taxon>
        <taxon>Pezizomycotina</taxon>
        <taxon>Eurotiomycetes</taxon>
        <taxon>Chaetothyriomycetidae</taxon>
        <taxon>Chaetothyriales</taxon>
        <taxon>Herpotrichiellaceae</taxon>
        <taxon>Fonsecaea</taxon>
    </lineage>
</organism>
<evidence type="ECO:0000259" key="6">
    <source>
        <dbReference type="PROSITE" id="PS50048"/>
    </source>
</evidence>
<dbReference type="SMART" id="SM00066">
    <property type="entry name" value="GAL4"/>
    <property type="match status" value="1"/>
</dbReference>
<dbReference type="RefSeq" id="XP_013279608.1">
    <property type="nucleotide sequence ID" value="XM_013424154.1"/>
</dbReference>
<dbReference type="GO" id="GO:0000981">
    <property type="term" value="F:DNA-binding transcription factor activity, RNA polymerase II-specific"/>
    <property type="evidence" value="ECO:0007669"/>
    <property type="project" value="InterPro"/>
</dbReference>
<feature type="region of interest" description="Disordered" evidence="5">
    <location>
        <begin position="1"/>
        <end position="33"/>
    </location>
</feature>
<evidence type="ECO:0000256" key="2">
    <source>
        <dbReference type="ARBA" id="ARBA00023125"/>
    </source>
</evidence>
<dbReference type="SUPFAM" id="SSF57701">
    <property type="entry name" value="Zn2/Cys6 DNA-binding domain"/>
    <property type="match status" value="1"/>
</dbReference>
<dbReference type="CDD" id="cd00067">
    <property type="entry name" value="GAL4"/>
    <property type="match status" value="1"/>
</dbReference>
<feature type="domain" description="Zn(2)-C6 fungal-type" evidence="6">
    <location>
        <begin position="42"/>
        <end position="76"/>
    </location>
</feature>
<proteinExistence type="predicted"/>
<name>A0A0D2GAD0_9EURO</name>
<accession>A0A0D2GAD0</accession>
<protein>
    <recommendedName>
        <fullName evidence="6">Zn(2)-C6 fungal-type domain-containing protein</fullName>
    </recommendedName>
</protein>
<reference evidence="7 8" key="1">
    <citation type="submission" date="2015-01" db="EMBL/GenBank/DDBJ databases">
        <title>The Genome Sequence of Fonsecaea pedrosoi CBS 271.37.</title>
        <authorList>
            <consortium name="The Broad Institute Genomics Platform"/>
            <person name="Cuomo C."/>
            <person name="de Hoog S."/>
            <person name="Gorbushina A."/>
            <person name="Stielow B."/>
            <person name="Teixiera M."/>
            <person name="Abouelleil A."/>
            <person name="Chapman S.B."/>
            <person name="Priest M."/>
            <person name="Young S.K."/>
            <person name="Wortman J."/>
            <person name="Nusbaum C."/>
            <person name="Birren B."/>
        </authorList>
    </citation>
    <scope>NUCLEOTIDE SEQUENCE [LARGE SCALE GENOMIC DNA]</scope>
    <source>
        <strain evidence="7 8">CBS 271.37</strain>
    </source>
</reference>
<dbReference type="AlphaFoldDB" id="A0A0D2GAD0"/>
<dbReference type="GO" id="GO:0003677">
    <property type="term" value="F:DNA binding"/>
    <property type="evidence" value="ECO:0007669"/>
    <property type="project" value="UniProtKB-KW"/>
</dbReference>
<dbReference type="VEuPathDB" id="FungiDB:Z517_10544"/>
<dbReference type="Proteomes" id="UP000053029">
    <property type="component" value="Unassembled WGS sequence"/>
</dbReference>
<evidence type="ECO:0000313" key="8">
    <source>
        <dbReference type="Proteomes" id="UP000053029"/>
    </source>
</evidence>
<keyword evidence="1" id="KW-0805">Transcription regulation</keyword>
<evidence type="ECO:0000256" key="1">
    <source>
        <dbReference type="ARBA" id="ARBA00023015"/>
    </source>
</evidence>
<gene>
    <name evidence="7" type="ORF">Z517_10544</name>
</gene>
<feature type="compositionally biased region" description="Polar residues" evidence="5">
    <location>
        <begin position="1"/>
        <end position="13"/>
    </location>
</feature>
<dbReference type="HOGENOM" id="CLU_030994_1_1_1"/>
<dbReference type="InterPro" id="IPR001138">
    <property type="entry name" value="Zn2Cys6_DnaBD"/>
</dbReference>
<dbReference type="Pfam" id="PF00172">
    <property type="entry name" value="Zn_clus"/>
    <property type="match status" value="1"/>
</dbReference>
<keyword evidence="3" id="KW-0804">Transcription</keyword>
<dbReference type="OrthoDB" id="4150019at2759"/>
<sequence length="433" mass="47405">MPGLIQSGNSSPTVRDMAVEGPPSSPADKKRNKLGYHRTAVACVHCRRRKIRCMPDYNDPTGRCQNCIRLKKECVFLPIDPQNPPTAKRPRSGQKTADGFVNEGEASVSSSSPGGILRSSSMEQISYGRGSLDTPPMSNESPGFPTFQPASRSVSVHGFDFGHGYDPSQHQRQHQQVLVPSPYAQGNFDVDSMNPSFYQQQQQQHSYGHPVGTPYSSTFAPGSLPSVMTTMSQEQTRAYQTSVSNGGYGWTNPPARSMSSDQTDELSSGFPTPYRTNTYPSFDRGMTGQMQHLPPTSSSMVPMGIESRHTSTTPNFQDHTSYQPMQTNMQSVWMGGNVGAMQQLPGSSDGFHSQGWYQPHPGVANIHQEEEQARILPSQNHSAQEGQLATKLFQTPIADSRLSPSSNAIGKLDSDQLDLRRFRVDVSSGCGRP</sequence>
<dbReference type="PROSITE" id="PS00463">
    <property type="entry name" value="ZN2_CY6_FUNGAL_1"/>
    <property type="match status" value="1"/>
</dbReference>
<dbReference type="EMBL" id="KN846975">
    <property type="protein sequence ID" value="KIW75800.1"/>
    <property type="molecule type" value="Genomic_DNA"/>
</dbReference>
<keyword evidence="8" id="KW-1185">Reference proteome</keyword>
<keyword evidence="2" id="KW-0238">DNA-binding</keyword>
<dbReference type="PROSITE" id="PS50048">
    <property type="entry name" value="ZN2_CY6_FUNGAL_2"/>
    <property type="match status" value="1"/>
</dbReference>
<evidence type="ECO:0000256" key="4">
    <source>
        <dbReference type="ARBA" id="ARBA00023242"/>
    </source>
</evidence>
<dbReference type="GO" id="GO:0008270">
    <property type="term" value="F:zinc ion binding"/>
    <property type="evidence" value="ECO:0007669"/>
    <property type="project" value="InterPro"/>
</dbReference>
<dbReference type="STRING" id="1442368.A0A0D2GAD0"/>
<evidence type="ECO:0000256" key="3">
    <source>
        <dbReference type="ARBA" id="ARBA00023163"/>
    </source>
</evidence>
<dbReference type="Gene3D" id="4.10.240.10">
    <property type="entry name" value="Zn(2)-C6 fungal-type DNA-binding domain"/>
    <property type="match status" value="1"/>
</dbReference>
<evidence type="ECO:0000256" key="5">
    <source>
        <dbReference type="SAM" id="MobiDB-lite"/>
    </source>
</evidence>
<dbReference type="GeneID" id="25310034"/>
<evidence type="ECO:0000313" key="7">
    <source>
        <dbReference type="EMBL" id="KIW75800.1"/>
    </source>
</evidence>